<evidence type="ECO:0000313" key="2">
    <source>
        <dbReference type="WBParaSite" id="Minc3s00276g09214"/>
    </source>
</evidence>
<dbReference type="Proteomes" id="UP000887563">
    <property type="component" value="Unplaced"/>
</dbReference>
<keyword evidence="1" id="KW-1185">Reference proteome</keyword>
<dbReference type="WBParaSite" id="Minc3s00276g09214">
    <property type="protein sequence ID" value="Minc3s00276g09214"/>
    <property type="gene ID" value="Minc3s00276g09214"/>
</dbReference>
<dbReference type="AlphaFoldDB" id="A0A914L5P8"/>
<reference evidence="2" key="1">
    <citation type="submission" date="2022-11" db="UniProtKB">
        <authorList>
            <consortium name="WormBaseParasite"/>
        </authorList>
    </citation>
    <scope>IDENTIFICATION</scope>
</reference>
<organism evidence="1 2">
    <name type="scientific">Meloidogyne incognita</name>
    <name type="common">Southern root-knot nematode worm</name>
    <name type="synonym">Oxyuris incognita</name>
    <dbReference type="NCBI Taxonomy" id="6306"/>
    <lineage>
        <taxon>Eukaryota</taxon>
        <taxon>Metazoa</taxon>
        <taxon>Ecdysozoa</taxon>
        <taxon>Nematoda</taxon>
        <taxon>Chromadorea</taxon>
        <taxon>Rhabditida</taxon>
        <taxon>Tylenchina</taxon>
        <taxon>Tylenchomorpha</taxon>
        <taxon>Tylenchoidea</taxon>
        <taxon>Meloidogynidae</taxon>
        <taxon>Meloidogyninae</taxon>
        <taxon>Meloidogyne</taxon>
        <taxon>Meloidogyne incognita group</taxon>
    </lineage>
</organism>
<accession>A0A914L5P8</accession>
<evidence type="ECO:0000313" key="1">
    <source>
        <dbReference type="Proteomes" id="UP000887563"/>
    </source>
</evidence>
<sequence>MNPDEEAKFASELSVAVVVPLKFASVLTIVEAVSIFATRVDATKLASVLSEVASVFVLTSFALRFASKVEFICLIFLVKEDEAVLEVVASLAASVFSATNFAVENATDFASIFSLVFLSNEAGVGFNGVSLTGEVDTTFVLELIKEVDSVFVIVLASIFEADVEPTFANDVASLLATGVALILASGVEIASILASEAALLLATVEVARLLAIEVASALASEVEAATIFATLVASIPANGVVCSNSLLVTESEAVAATFAPKFLVLAKDSGASVIVSTFLE</sequence>
<proteinExistence type="predicted"/>
<name>A0A914L5P8_MELIC</name>
<protein>
    <submittedName>
        <fullName evidence="2">Candidate secreted effector</fullName>
    </submittedName>
</protein>